<feature type="compositionally biased region" description="Basic and acidic residues" evidence="1">
    <location>
        <begin position="57"/>
        <end position="74"/>
    </location>
</feature>
<organism evidence="2 3">
    <name type="scientific">Grus japonensis</name>
    <name type="common">Japanese crane</name>
    <name type="synonym">Red-crowned crane</name>
    <dbReference type="NCBI Taxonomy" id="30415"/>
    <lineage>
        <taxon>Eukaryota</taxon>
        <taxon>Metazoa</taxon>
        <taxon>Chordata</taxon>
        <taxon>Craniata</taxon>
        <taxon>Vertebrata</taxon>
        <taxon>Euteleostomi</taxon>
        <taxon>Archelosauria</taxon>
        <taxon>Archosauria</taxon>
        <taxon>Dinosauria</taxon>
        <taxon>Saurischia</taxon>
        <taxon>Theropoda</taxon>
        <taxon>Coelurosauria</taxon>
        <taxon>Aves</taxon>
        <taxon>Neognathae</taxon>
        <taxon>Neoaves</taxon>
        <taxon>Gruiformes</taxon>
        <taxon>Gruidae</taxon>
        <taxon>Grus</taxon>
    </lineage>
</organism>
<dbReference type="Proteomes" id="UP001623348">
    <property type="component" value="Unassembled WGS sequence"/>
</dbReference>
<evidence type="ECO:0000313" key="2">
    <source>
        <dbReference type="EMBL" id="GAB0197457.1"/>
    </source>
</evidence>
<evidence type="ECO:0000313" key="3">
    <source>
        <dbReference type="Proteomes" id="UP001623348"/>
    </source>
</evidence>
<feature type="region of interest" description="Disordered" evidence="1">
    <location>
        <begin position="18"/>
        <end position="74"/>
    </location>
</feature>
<dbReference type="EMBL" id="BAAFJT010000017">
    <property type="protein sequence ID" value="GAB0197457.1"/>
    <property type="molecule type" value="Genomic_DNA"/>
</dbReference>
<protein>
    <submittedName>
        <fullName evidence="2">Endothelin-3</fullName>
    </submittedName>
</protein>
<dbReference type="AlphaFoldDB" id="A0ABC9XLK6"/>
<accession>A0ABC9XLK6</accession>
<reference evidence="2 3" key="1">
    <citation type="submission" date="2024-06" db="EMBL/GenBank/DDBJ databases">
        <title>The draft genome of Grus japonensis, version 3.</title>
        <authorList>
            <person name="Nabeshima K."/>
            <person name="Suzuki S."/>
            <person name="Onuma M."/>
        </authorList>
    </citation>
    <scope>NUCLEOTIDE SEQUENCE [LARGE SCALE GENOMIC DNA]</scope>
    <source>
        <strain evidence="2 3">451A</strain>
    </source>
</reference>
<sequence length="74" mass="8559">MLMTNSVCSFAEECKTEEEIMDQRKRQRRKMNAGKKKTLSFSSTESLEDSEQSAQKQELKLQHSLEMDKLDASV</sequence>
<gene>
    <name evidence="2" type="ORF">GRJ2_002211000</name>
</gene>
<feature type="compositionally biased region" description="Basic residues" evidence="1">
    <location>
        <begin position="25"/>
        <end position="38"/>
    </location>
</feature>
<proteinExistence type="predicted"/>
<keyword evidence="3" id="KW-1185">Reference proteome</keyword>
<evidence type="ECO:0000256" key="1">
    <source>
        <dbReference type="SAM" id="MobiDB-lite"/>
    </source>
</evidence>
<name>A0ABC9XLK6_GRUJA</name>
<comment type="caution">
    <text evidence="2">The sequence shown here is derived from an EMBL/GenBank/DDBJ whole genome shotgun (WGS) entry which is preliminary data.</text>
</comment>